<dbReference type="PhylomeDB" id="Q16II7"/>
<evidence type="ECO:0000256" key="1">
    <source>
        <dbReference type="SAM" id="Phobius"/>
    </source>
</evidence>
<proteinExistence type="predicted"/>
<feature type="transmembrane region" description="Helical" evidence="1">
    <location>
        <begin position="77"/>
        <end position="101"/>
    </location>
</feature>
<evidence type="ECO:0000313" key="2">
    <source>
        <dbReference type="EMBL" id="EAT34079.1"/>
    </source>
</evidence>
<gene>
    <name evidence="2" type="ORF">AaeL_AAEL013646</name>
</gene>
<keyword evidence="1" id="KW-0472">Membrane</keyword>
<reference evidence="2" key="1">
    <citation type="submission" date="2005-10" db="EMBL/GenBank/DDBJ databases">
        <authorList>
            <person name="Loftus B.J."/>
            <person name="Nene V.M."/>
            <person name="Hannick L.I."/>
            <person name="Bidwell S."/>
            <person name="Haas B."/>
            <person name="Amedeo P."/>
            <person name="Orvis J."/>
            <person name="Wortman J.R."/>
            <person name="White O.R."/>
            <person name="Salzberg S."/>
            <person name="Shumway M."/>
            <person name="Koo H."/>
            <person name="Zhao Y."/>
            <person name="Holmes M."/>
            <person name="Miller J."/>
            <person name="Schatz M."/>
            <person name="Pop M."/>
            <person name="Pai G."/>
            <person name="Utterback T."/>
            <person name="Rogers Y.-H."/>
            <person name="Kravitz S."/>
            <person name="Fraser C.M."/>
        </authorList>
    </citation>
    <scope>NUCLEOTIDE SEQUENCE</scope>
    <source>
        <strain evidence="2">Liverpool</strain>
    </source>
</reference>
<keyword evidence="1" id="KW-1133">Transmembrane helix</keyword>
<dbReference type="Proteomes" id="UP000682892">
    <property type="component" value="Unassembled WGS sequence"/>
</dbReference>
<dbReference type="PaxDb" id="7159-AAEL013646-PA"/>
<dbReference type="HOGENOM" id="CLU_663186_0_0_1"/>
<reference evidence="2" key="2">
    <citation type="journal article" date="2007" name="Science">
        <title>Genome sequence of Aedes aegypti, a major arbovirus vector.</title>
        <authorList>
            <person name="Nene V."/>
            <person name="Wortman J.R."/>
            <person name="Lawson D."/>
            <person name="Haas B."/>
            <person name="Kodira C."/>
            <person name="Tu Z.J."/>
            <person name="Loftus B."/>
            <person name="Xi Z."/>
            <person name="Megy K."/>
            <person name="Grabherr M."/>
            <person name="Ren Q."/>
            <person name="Zdobnov E.M."/>
            <person name="Lobo N.F."/>
            <person name="Campbell K.S."/>
            <person name="Brown S.E."/>
            <person name="Bonaldo M.F."/>
            <person name="Zhu J."/>
            <person name="Sinkins S.P."/>
            <person name="Hogenkamp D.G."/>
            <person name="Amedeo P."/>
            <person name="Arensburger P."/>
            <person name="Atkinson P.W."/>
            <person name="Bidwell S."/>
            <person name="Biedler J."/>
            <person name="Birney E."/>
            <person name="Bruggner R.V."/>
            <person name="Costas J."/>
            <person name="Coy M.R."/>
            <person name="Crabtree J."/>
            <person name="Crawford M."/>
            <person name="Debruyn B."/>
            <person name="Decaprio D."/>
            <person name="Eiglmeier K."/>
            <person name="Eisenstadt E."/>
            <person name="El-Dorry H."/>
            <person name="Gelbart W.M."/>
            <person name="Gomes S.L."/>
            <person name="Hammond M."/>
            <person name="Hannick L.I."/>
            <person name="Hogan J.R."/>
            <person name="Holmes M.H."/>
            <person name="Jaffe D."/>
            <person name="Johnston J.S."/>
            <person name="Kennedy R.C."/>
            <person name="Koo H."/>
            <person name="Kravitz S."/>
            <person name="Kriventseva E.V."/>
            <person name="Kulp D."/>
            <person name="Labutti K."/>
            <person name="Lee E."/>
            <person name="Li S."/>
            <person name="Lovin D.D."/>
            <person name="Mao C."/>
            <person name="Mauceli E."/>
            <person name="Menck C.F."/>
            <person name="Miller J.R."/>
            <person name="Montgomery P."/>
            <person name="Mori A."/>
            <person name="Nascimento A.L."/>
            <person name="Naveira H.F."/>
            <person name="Nusbaum C."/>
            <person name="O'leary S."/>
            <person name="Orvis J."/>
            <person name="Pertea M."/>
            <person name="Quesneville H."/>
            <person name="Reidenbach K.R."/>
            <person name="Rogers Y.H."/>
            <person name="Roth C.W."/>
            <person name="Schneider J.R."/>
            <person name="Schatz M."/>
            <person name="Shumway M."/>
            <person name="Stanke M."/>
            <person name="Stinson E.O."/>
            <person name="Tubio J.M."/>
            <person name="Vanzee J.P."/>
            <person name="Verjovski-Almeida S."/>
            <person name="Werner D."/>
            <person name="White O."/>
            <person name="Wyder S."/>
            <person name="Zeng Q."/>
            <person name="Zhao Q."/>
            <person name="Zhao Y."/>
            <person name="Hill C.A."/>
            <person name="Raikhel A.S."/>
            <person name="Soares M.B."/>
            <person name="Knudson D.L."/>
            <person name="Lee N.H."/>
            <person name="Galagan J."/>
            <person name="Salzberg S.L."/>
            <person name="Paulsen I.T."/>
            <person name="Dimopoulos G."/>
            <person name="Collins F.H."/>
            <person name="Birren B."/>
            <person name="Fraser-Liggett C.M."/>
            <person name="Severson D.W."/>
        </authorList>
    </citation>
    <scope>NUCLEOTIDE SEQUENCE [LARGE SCALE GENOMIC DNA]</scope>
    <source>
        <strain evidence="2">Liverpool</strain>
    </source>
</reference>
<protein>
    <submittedName>
        <fullName evidence="2">AAEL013646-PA</fullName>
    </submittedName>
</protein>
<keyword evidence="1" id="KW-0812">Transmembrane</keyword>
<accession>Q16II7</accession>
<dbReference type="EMBL" id="CH478074">
    <property type="protein sequence ID" value="EAT34079.1"/>
    <property type="molecule type" value="Genomic_DNA"/>
</dbReference>
<dbReference type="eggNOG" id="ENOG502RTJK">
    <property type="taxonomic scope" value="Eukaryota"/>
</dbReference>
<feature type="transmembrane region" description="Helical" evidence="1">
    <location>
        <begin position="43"/>
        <end position="65"/>
    </location>
</feature>
<name>Q16II7_AEDAE</name>
<sequence length="247" mass="29123">MSIANIIQRKKKWTILEVLEDINQILVHEFHVDIQYRIGQIRFFVIFLIENIFLLIVILGYYYLLAFKLQTQTQLLYISYYIVNMTSLIFVTEYVFFVFTIKARVAFVNRLLKQLLFEDYVHNLGDHNVKTPTIAYEEIFTISGKSRETKLVQEAPKPKTNTSRTLTDNLRILFDPLNDNKIAFKQLKVGRHSLSSEIITFIENMSSLHYSACESIVHINRTYSFQLMLHFAAMFLFLVFGLFAMYK</sequence>
<dbReference type="AlphaFoldDB" id="Q16II7"/>
<reference evidence="2" key="3">
    <citation type="submission" date="2012-09" db="EMBL/GenBank/DDBJ databases">
        <authorList>
            <consortium name="VectorBase"/>
        </authorList>
    </citation>
    <scope>NUCLEOTIDE SEQUENCE</scope>
    <source>
        <strain evidence="2">Liverpool</strain>
    </source>
</reference>
<feature type="transmembrane region" description="Helical" evidence="1">
    <location>
        <begin position="227"/>
        <end position="246"/>
    </location>
</feature>
<evidence type="ECO:0000313" key="3">
    <source>
        <dbReference type="Proteomes" id="UP000682892"/>
    </source>
</evidence>
<organism evidence="2 3">
    <name type="scientific">Aedes aegypti</name>
    <name type="common">Yellowfever mosquito</name>
    <name type="synonym">Culex aegypti</name>
    <dbReference type="NCBI Taxonomy" id="7159"/>
    <lineage>
        <taxon>Eukaryota</taxon>
        <taxon>Metazoa</taxon>
        <taxon>Ecdysozoa</taxon>
        <taxon>Arthropoda</taxon>
        <taxon>Hexapoda</taxon>
        <taxon>Insecta</taxon>
        <taxon>Pterygota</taxon>
        <taxon>Neoptera</taxon>
        <taxon>Endopterygota</taxon>
        <taxon>Diptera</taxon>
        <taxon>Nematocera</taxon>
        <taxon>Culicoidea</taxon>
        <taxon>Culicidae</taxon>
        <taxon>Culicinae</taxon>
        <taxon>Aedini</taxon>
        <taxon>Aedes</taxon>
        <taxon>Stegomyia</taxon>
    </lineage>
</organism>